<evidence type="ECO:0000256" key="1">
    <source>
        <dbReference type="SAM" id="MobiDB-lite"/>
    </source>
</evidence>
<dbReference type="AlphaFoldDB" id="A0A915L7A8"/>
<reference evidence="3" key="1">
    <citation type="submission" date="2022-11" db="UniProtKB">
        <authorList>
            <consortium name="WormBaseParasite"/>
        </authorList>
    </citation>
    <scope>IDENTIFICATION</scope>
</reference>
<feature type="compositionally biased region" description="Polar residues" evidence="1">
    <location>
        <begin position="56"/>
        <end position="71"/>
    </location>
</feature>
<evidence type="ECO:0000313" key="2">
    <source>
        <dbReference type="Proteomes" id="UP000887565"/>
    </source>
</evidence>
<keyword evidence="2" id="KW-1185">Reference proteome</keyword>
<sequence length="118" mass="13216">MDSTGGIISRFNRVKRTMLRESQSAATGGYLEELTMNMNPLDNALYDERSIENVKKQTSSAVNTSINNKSDNQIKEMMPRKTPRARGNDDLEKLIMAIDSMLLNVRDTIIDGQCSLTS</sequence>
<organism evidence="2 3">
    <name type="scientific">Romanomermis culicivorax</name>
    <name type="common">Nematode worm</name>
    <dbReference type="NCBI Taxonomy" id="13658"/>
    <lineage>
        <taxon>Eukaryota</taxon>
        <taxon>Metazoa</taxon>
        <taxon>Ecdysozoa</taxon>
        <taxon>Nematoda</taxon>
        <taxon>Enoplea</taxon>
        <taxon>Dorylaimia</taxon>
        <taxon>Mermithida</taxon>
        <taxon>Mermithoidea</taxon>
        <taxon>Mermithidae</taxon>
        <taxon>Romanomermis</taxon>
    </lineage>
</organism>
<name>A0A915L7A8_ROMCU</name>
<dbReference type="Proteomes" id="UP000887565">
    <property type="component" value="Unplaced"/>
</dbReference>
<protein>
    <submittedName>
        <fullName evidence="3">Uncharacterized protein</fullName>
    </submittedName>
</protein>
<feature type="region of interest" description="Disordered" evidence="1">
    <location>
        <begin position="56"/>
        <end position="88"/>
    </location>
</feature>
<accession>A0A915L7A8</accession>
<evidence type="ECO:0000313" key="3">
    <source>
        <dbReference type="WBParaSite" id="nRc.2.0.1.t46702-RA"/>
    </source>
</evidence>
<proteinExistence type="predicted"/>
<dbReference type="WBParaSite" id="nRc.2.0.1.t46702-RA">
    <property type="protein sequence ID" value="nRc.2.0.1.t46702-RA"/>
    <property type="gene ID" value="nRc.2.0.1.g46702"/>
</dbReference>